<proteinExistence type="predicted"/>
<dbReference type="EMBL" id="CP163444">
    <property type="protein sequence ID" value="XDQ71767.1"/>
    <property type="molecule type" value="Genomic_DNA"/>
</dbReference>
<evidence type="ECO:0000256" key="1">
    <source>
        <dbReference type="SAM" id="SignalP"/>
    </source>
</evidence>
<sequence>MRRIRTITLTSGALALAGLAATSVALAPAASASAQGCIVTSITTGGYAQQGTIATKASSGCLDLNLTYSYNTNSRTFDYYGGRYRKADGTWVTGSKGYVQAWDGYHSINDSTMTLVTDLSAGTQFSVASYLDGGDNVQITH</sequence>
<organism evidence="2">
    <name type="scientific">Streptomyces sp. R44</name>
    <dbReference type="NCBI Taxonomy" id="3238633"/>
    <lineage>
        <taxon>Bacteria</taxon>
        <taxon>Bacillati</taxon>
        <taxon>Actinomycetota</taxon>
        <taxon>Actinomycetes</taxon>
        <taxon>Kitasatosporales</taxon>
        <taxon>Streptomycetaceae</taxon>
        <taxon>Streptomyces</taxon>
    </lineage>
</organism>
<gene>
    <name evidence="2" type="ORF">AB5J54_15125</name>
</gene>
<evidence type="ECO:0000313" key="2">
    <source>
        <dbReference type="EMBL" id="XDQ71767.1"/>
    </source>
</evidence>
<dbReference type="RefSeq" id="WP_369144444.1">
    <property type="nucleotide sequence ID" value="NZ_CP163444.1"/>
</dbReference>
<dbReference type="AlphaFoldDB" id="A0AB39SYQ6"/>
<feature type="signal peptide" evidence="1">
    <location>
        <begin position="1"/>
        <end position="34"/>
    </location>
</feature>
<name>A0AB39SYQ6_9ACTN</name>
<feature type="chain" id="PRO_5044236539" description="Secreted protein" evidence="1">
    <location>
        <begin position="35"/>
        <end position="141"/>
    </location>
</feature>
<keyword evidence="1" id="KW-0732">Signal</keyword>
<accession>A0AB39SYQ6</accession>
<protein>
    <recommendedName>
        <fullName evidence="3">Secreted protein</fullName>
    </recommendedName>
</protein>
<evidence type="ECO:0008006" key="3">
    <source>
        <dbReference type="Google" id="ProtNLM"/>
    </source>
</evidence>
<reference evidence="2" key="1">
    <citation type="submission" date="2024-07" db="EMBL/GenBank/DDBJ databases">
        <authorList>
            <person name="Yu S.T."/>
        </authorList>
    </citation>
    <scope>NUCLEOTIDE SEQUENCE</scope>
    <source>
        <strain evidence="2">R44</strain>
    </source>
</reference>